<dbReference type="EMBL" id="JAJLJH010000004">
    <property type="protein sequence ID" value="MCK9687166.1"/>
    <property type="molecule type" value="Genomic_DNA"/>
</dbReference>
<keyword evidence="1" id="KW-0255">Endonuclease</keyword>
<evidence type="ECO:0000313" key="2">
    <source>
        <dbReference type="Proteomes" id="UP001139353"/>
    </source>
</evidence>
<dbReference type="RefSeq" id="WP_275683211.1">
    <property type="nucleotide sequence ID" value="NZ_JAJLJH010000004.1"/>
</dbReference>
<gene>
    <name evidence="1" type="ORF">LPC04_15760</name>
</gene>
<reference evidence="1" key="1">
    <citation type="submission" date="2021-11" db="EMBL/GenBank/DDBJ databases">
        <title>BS-T2-15 a new species belonging to the Comamonadaceae family isolated from the soil of a French oak forest.</title>
        <authorList>
            <person name="Mieszkin S."/>
            <person name="Alain K."/>
        </authorList>
    </citation>
    <scope>NUCLEOTIDE SEQUENCE</scope>
    <source>
        <strain evidence="1">BS-T2-15</strain>
    </source>
</reference>
<sequence length="253" mass="27293">MRPLRGAPLACCMYCLVTGVPRTEEHLIPRALGGRATLRDAVCEPCRRITGRLEQATLDREFVVPKTLLALKRRRARGKGPSRLPPVTLAGDDTPSTLTADAFPRIFSLAAFEPAGLLAGIDRANTPPRTDFVDCRLDLGTPTSHTIAATPPLPDPTAYAWAIAKWAYALAVAERGLQACDTQALRDLMLGRRDDVFAFVGTPSPRAGASREWLHDFAVRANGPWLAVTLALFASAGMTPFEVVIGRLLEPAA</sequence>
<comment type="caution">
    <text evidence="1">The sequence shown here is derived from an EMBL/GenBank/DDBJ whole genome shotgun (WGS) entry which is preliminary data.</text>
</comment>
<proteinExistence type="predicted"/>
<accession>A0A9X2C126</accession>
<dbReference type="GO" id="GO:0004519">
    <property type="term" value="F:endonuclease activity"/>
    <property type="evidence" value="ECO:0007669"/>
    <property type="project" value="UniProtKB-KW"/>
</dbReference>
<protein>
    <submittedName>
        <fullName evidence="1">HNH endonuclease</fullName>
    </submittedName>
</protein>
<evidence type="ECO:0000313" key="1">
    <source>
        <dbReference type="EMBL" id="MCK9687166.1"/>
    </source>
</evidence>
<dbReference type="Proteomes" id="UP001139353">
    <property type="component" value="Unassembled WGS sequence"/>
</dbReference>
<dbReference type="AlphaFoldDB" id="A0A9X2C126"/>
<keyword evidence="1" id="KW-0378">Hydrolase</keyword>
<organism evidence="1 2">
    <name type="scientific">Scleromatobacter humisilvae</name>
    <dbReference type="NCBI Taxonomy" id="2897159"/>
    <lineage>
        <taxon>Bacteria</taxon>
        <taxon>Pseudomonadati</taxon>
        <taxon>Pseudomonadota</taxon>
        <taxon>Betaproteobacteria</taxon>
        <taxon>Burkholderiales</taxon>
        <taxon>Sphaerotilaceae</taxon>
        <taxon>Scleromatobacter</taxon>
    </lineage>
</organism>
<keyword evidence="1" id="KW-0540">Nuclease</keyword>
<keyword evidence="2" id="KW-1185">Reference proteome</keyword>
<name>A0A9X2C126_9BURK</name>